<dbReference type="EMBL" id="JBHLTP010000004">
    <property type="protein sequence ID" value="MFC0523481.1"/>
    <property type="molecule type" value="Genomic_DNA"/>
</dbReference>
<sequence length="61" mass="6938">MKAYVLTAFAPDGSNLLDETFEAQTDDDAKKIGEQKLKDEGFEEHTHRCVAPDGRMILFHR</sequence>
<evidence type="ECO:0000313" key="1">
    <source>
        <dbReference type="EMBL" id="MFC0523481.1"/>
    </source>
</evidence>
<dbReference type="RefSeq" id="WP_377346314.1">
    <property type="nucleotide sequence ID" value="NZ_JBHLTP010000004.1"/>
</dbReference>
<comment type="caution">
    <text evidence="1">The sequence shown here is derived from an EMBL/GenBank/DDBJ whole genome shotgun (WGS) entry which is preliminary data.</text>
</comment>
<keyword evidence="2" id="KW-1185">Reference proteome</keyword>
<protein>
    <submittedName>
        <fullName evidence="1">YhzD family protein</fullName>
    </submittedName>
</protein>
<organism evidence="1 2">
    <name type="scientific">Pontibacillus salicampi</name>
    <dbReference type="NCBI Taxonomy" id="1449801"/>
    <lineage>
        <taxon>Bacteria</taxon>
        <taxon>Bacillati</taxon>
        <taxon>Bacillota</taxon>
        <taxon>Bacilli</taxon>
        <taxon>Bacillales</taxon>
        <taxon>Bacillaceae</taxon>
        <taxon>Pontibacillus</taxon>
    </lineage>
</organism>
<proteinExistence type="predicted"/>
<dbReference type="Proteomes" id="UP001589836">
    <property type="component" value="Unassembled WGS sequence"/>
</dbReference>
<reference evidence="1 2" key="1">
    <citation type="submission" date="2024-09" db="EMBL/GenBank/DDBJ databases">
        <authorList>
            <person name="Sun Q."/>
            <person name="Mori K."/>
        </authorList>
    </citation>
    <scope>NUCLEOTIDE SEQUENCE [LARGE SCALE GENOMIC DNA]</scope>
    <source>
        <strain evidence="1 2">NCAIM B.02529</strain>
    </source>
</reference>
<accession>A0ABV6LM51</accession>
<gene>
    <name evidence="1" type="ORF">ACFFGV_07770</name>
</gene>
<dbReference type="InterPro" id="IPR025544">
    <property type="entry name" value="YhzD"/>
</dbReference>
<evidence type="ECO:0000313" key="2">
    <source>
        <dbReference type="Proteomes" id="UP001589836"/>
    </source>
</evidence>
<name>A0ABV6LM51_9BACI</name>
<dbReference type="Pfam" id="PF14120">
    <property type="entry name" value="YhzD"/>
    <property type="match status" value="1"/>
</dbReference>